<dbReference type="RefSeq" id="WP_115834400.1">
    <property type="nucleotide sequence ID" value="NZ_QNUL01000051.1"/>
</dbReference>
<sequence length="213" mass="24439">MRTKFILAFLIITAAPVKAQIVKEWLQQTSTQREYLLEQIAELKIYLEATKKGYQIAKQGLSTISSIKKGEFDLHKNRFDSLLIVKPSISSLARLKQITDLHGQINEICRRHSAGITANSNLEDWQRGQIQQAFLRLYDDSQSVISSLFLAIRHGQVSMTDDQRLDLIGSCLVQMQQNYSFARDLKEQTAVLSQERKNEKLQIENIKSLYNIP</sequence>
<protein>
    <recommendedName>
        <fullName evidence="4">TerB family tellurite resistance protein</fullName>
    </recommendedName>
</protein>
<evidence type="ECO:0000313" key="3">
    <source>
        <dbReference type="Proteomes" id="UP000256373"/>
    </source>
</evidence>
<comment type="caution">
    <text evidence="2">The sequence shown here is derived from an EMBL/GenBank/DDBJ whole genome shotgun (WGS) entry which is preliminary data.</text>
</comment>
<evidence type="ECO:0008006" key="4">
    <source>
        <dbReference type="Google" id="ProtNLM"/>
    </source>
</evidence>
<proteinExistence type="predicted"/>
<dbReference type="Proteomes" id="UP000256373">
    <property type="component" value="Unassembled WGS sequence"/>
</dbReference>
<dbReference type="OrthoDB" id="673795at2"/>
<keyword evidence="1" id="KW-0732">Signal</keyword>
<evidence type="ECO:0000313" key="2">
    <source>
        <dbReference type="EMBL" id="REA55064.1"/>
    </source>
</evidence>
<feature type="signal peptide" evidence="1">
    <location>
        <begin position="1"/>
        <end position="19"/>
    </location>
</feature>
<reference evidence="2 3" key="1">
    <citation type="submission" date="2018-07" db="EMBL/GenBank/DDBJ databases">
        <title>Dyadobacter roseus sp. nov., isolated from rose rhizosphere soil.</title>
        <authorList>
            <person name="Chen L."/>
        </authorList>
    </citation>
    <scope>NUCLEOTIDE SEQUENCE [LARGE SCALE GENOMIC DNA]</scope>
    <source>
        <strain evidence="2 3">RS19</strain>
    </source>
</reference>
<accession>A0A3D8Y348</accession>
<gene>
    <name evidence="2" type="ORF">DSL64_28615</name>
</gene>
<name>A0A3D8Y348_9BACT</name>
<dbReference type="AlphaFoldDB" id="A0A3D8Y348"/>
<keyword evidence="3" id="KW-1185">Reference proteome</keyword>
<feature type="chain" id="PRO_5017533452" description="TerB family tellurite resistance protein" evidence="1">
    <location>
        <begin position="20"/>
        <end position="213"/>
    </location>
</feature>
<organism evidence="2 3">
    <name type="scientific">Dyadobacter luteus</name>
    <dbReference type="NCBI Taxonomy" id="2259619"/>
    <lineage>
        <taxon>Bacteria</taxon>
        <taxon>Pseudomonadati</taxon>
        <taxon>Bacteroidota</taxon>
        <taxon>Cytophagia</taxon>
        <taxon>Cytophagales</taxon>
        <taxon>Spirosomataceae</taxon>
        <taxon>Dyadobacter</taxon>
    </lineage>
</organism>
<evidence type="ECO:0000256" key="1">
    <source>
        <dbReference type="SAM" id="SignalP"/>
    </source>
</evidence>
<dbReference type="EMBL" id="QNUL01000051">
    <property type="protein sequence ID" value="REA55064.1"/>
    <property type="molecule type" value="Genomic_DNA"/>
</dbReference>